<evidence type="ECO:0000313" key="3">
    <source>
        <dbReference type="Proteomes" id="UP000314294"/>
    </source>
</evidence>
<dbReference type="EMBL" id="SRLO01001427">
    <property type="protein sequence ID" value="TNN37913.1"/>
    <property type="molecule type" value="Genomic_DNA"/>
</dbReference>
<keyword evidence="3" id="KW-1185">Reference proteome</keyword>
<comment type="caution">
    <text evidence="2">The sequence shown here is derived from an EMBL/GenBank/DDBJ whole genome shotgun (WGS) entry which is preliminary data.</text>
</comment>
<proteinExistence type="predicted"/>
<gene>
    <name evidence="2" type="ORF">EYF80_051930</name>
</gene>
<name>A0A4Z2FAW7_9TELE</name>
<protein>
    <submittedName>
        <fullName evidence="2">Uncharacterized protein</fullName>
    </submittedName>
</protein>
<feature type="region of interest" description="Disordered" evidence="1">
    <location>
        <begin position="1"/>
        <end position="62"/>
    </location>
</feature>
<evidence type="ECO:0000313" key="2">
    <source>
        <dbReference type="EMBL" id="TNN37913.1"/>
    </source>
</evidence>
<reference evidence="2 3" key="1">
    <citation type="submission" date="2019-03" db="EMBL/GenBank/DDBJ databases">
        <title>First draft genome of Liparis tanakae, snailfish: a comprehensive survey of snailfish specific genes.</title>
        <authorList>
            <person name="Kim W."/>
            <person name="Song I."/>
            <person name="Jeong J.-H."/>
            <person name="Kim D."/>
            <person name="Kim S."/>
            <person name="Ryu S."/>
            <person name="Song J.Y."/>
            <person name="Lee S.K."/>
        </authorList>
    </citation>
    <scope>NUCLEOTIDE SEQUENCE [LARGE SCALE GENOMIC DNA]</scope>
    <source>
        <tissue evidence="2">Muscle</tissue>
    </source>
</reference>
<dbReference type="Proteomes" id="UP000314294">
    <property type="component" value="Unassembled WGS sequence"/>
</dbReference>
<feature type="compositionally biased region" description="Basic and acidic residues" evidence="1">
    <location>
        <begin position="38"/>
        <end position="49"/>
    </location>
</feature>
<accession>A0A4Z2FAW7</accession>
<sequence>MAEAQNDYARKRRGVHLSAPNKDAIHLRPRSFPTPLHQEQDADRKRRGEPVAGSQPRHGGQAAAAAAAESFCVGNTITWLENRRHCADYNALKLPQQQDASRTNRAKPPMPRSVGLMLTLCTAEHTFKFTGADLQKRLDRGVIKKAAHRYQHTFLLGRGTPRTFPLPVFLFGLPSLASYLSIAHSSSVILHLAVEVKTTLGHHRGSSGRLEALHVLGAPVGVTVVCRADGLQPGMPPPDCRKFHELVLARLPPERYGALRMQLGSFRLFAICLPA</sequence>
<dbReference type="AlphaFoldDB" id="A0A4Z2FAW7"/>
<evidence type="ECO:0000256" key="1">
    <source>
        <dbReference type="SAM" id="MobiDB-lite"/>
    </source>
</evidence>
<organism evidence="2 3">
    <name type="scientific">Liparis tanakae</name>
    <name type="common">Tanaka's snailfish</name>
    <dbReference type="NCBI Taxonomy" id="230148"/>
    <lineage>
        <taxon>Eukaryota</taxon>
        <taxon>Metazoa</taxon>
        <taxon>Chordata</taxon>
        <taxon>Craniata</taxon>
        <taxon>Vertebrata</taxon>
        <taxon>Euteleostomi</taxon>
        <taxon>Actinopterygii</taxon>
        <taxon>Neopterygii</taxon>
        <taxon>Teleostei</taxon>
        <taxon>Neoteleostei</taxon>
        <taxon>Acanthomorphata</taxon>
        <taxon>Eupercaria</taxon>
        <taxon>Perciformes</taxon>
        <taxon>Cottioidei</taxon>
        <taxon>Cottales</taxon>
        <taxon>Liparidae</taxon>
        <taxon>Liparis</taxon>
    </lineage>
</organism>